<sequence>MNFPSPRPPPHGEPCVTLPSHGPIPAPPRTHHTHPALHVPHHTTTTTTTTNLPHLTELPHSPCFTACS</sequence>
<comment type="caution">
    <text evidence="2">The sequence shown here is derived from an EMBL/GenBank/DDBJ whole genome shotgun (WGS) entry which is preliminary data.</text>
</comment>
<evidence type="ECO:0000313" key="3">
    <source>
        <dbReference type="Proteomes" id="UP000324222"/>
    </source>
</evidence>
<organism evidence="2 3">
    <name type="scientific">Portunus trituberculatus</name>
    <name type="common">Swimming crab</name>
    <name type="synonym">Neptunus trituberculatus</name>
    <dbReference type="NCBI Taxonomy" id="210409"/>
    <lineage>
        <taxon>Eukaryota</taxon>
        <taxon>Metazoa</taxon>
        <taxon>Ecdysozoa</taxon>
        <taxon>Arthropoda</taxon>
        <taxon>Crustacea</taxon>
        <taxon>Multicrustacea</taxon>
        <taxon>Malacostraca</taxon>
        <taxon>Eumalacostraca</taxon>
        <taxon>Eucarida</taxon>
        <taxon>Decapoda</taxon>
        <taxon>Pleocyemata</taxon>
        <taxon>Brachyura</taxon>
        <taxon>Eubrachyura</taxon>
        <taxon>Portunoidea</taxon>
        <taxon>Portunidae</taxon>
        <taxon>Portuninae</taxon>
        <taxon>Portunus</taxon>
    </lineage>
</organism>
<proteinExistence type="predicted"/>
<dbReference type="EMBL" id="VSRR010065668">
    <property type="protein sequence ID" value="MPC84527.1"/>
    <property type="molecule type" value="Genomic_DNA"/>
</dbReference>
<accession>A0A5B7ISV9</accession>
<evidence type="ECO:0000256" key="1">
    <source>
        <dbReference type="SAM" id="MobiDB-lite"/>
    </source>
</evidence>
<feature type="compositionally biased region" description="Pro residues" evidence="1">
    <location>
        <begin position="1"/>
        <end position="12"/>
    </location>
</feature>
<keyword evidence="3" id="KW-1185">Reference proteome</keyword>
<reference evidence="2 3" key="1">
    <citation type="submission" date="2019-05" db="EMBL/GenBank/DDBJ databases">
        <title>Another draft genome of Portunus trituberculatus and its Hox gene families provides insights of decapod evolution.</title>
        <authorList>
            <person name="Jeong J.-H."/>
            <person name="Song I."/>
            <person name="Kim S."/>
            <person name="Choi T."/>
            <person name="Kim D."/>
            <person name="Ryu S."/>
            <person name="Kim W."/>
        </authorList>
    </citation>
    <scope>NUCLEOTIDE SEQUENCE [LARGE SCALE GENOMIC DNA]</scope>
    <source>
        <tissue evidence="2">Muscle</tissue>
    </source>
</reference>
<gene>
    <name evidence="2" type="ORF">E2C01_079266</name>
</gene>
<feature type="compositionally biased region" description="Low complexity" evidence="1">
    <location>
        <begin position="42"/>
        <end position="57"/>
    </location>
</feature>
<feature type="compositionally biased region" description="Basic residues" evidence="1">
    <location>
        <begin position="29"/>
        <end position="41"/>
    </location>
</feature>
<dbReference type="Proteomes" id="UP000324222">
    <property type="component" value="Unassembled WGS sequence"/>
</dbReference>
<evidence type="ECO:0000313" key="2">
    <source>
        <dbReference type="EMBL" id="MPC84527.1"/>
    </source>
</evidence>
<name>A0A5B7ISV9_PORTR</name>
<dbReference type="AlphaFoldDB" id="A0A5B7ISV9"/>
<feature type="region of interest" description="Disordered" evidence="1">
    <location>
        <begin position="1"/>
        <end position="57"/>
    </location>
</feature>
<protein>
    <submittedName>
        <fullName evidence="2">Uncharacterized protein</fullName>
    </submittedName>
</protein>